<dbReference type="PANTHER" id="PTHR46889:SF4">
    <property type="entry name" value="TRANSPOSASE INSO FOR INSERTION SEQUENCE ELEMENT IS911B-RELATED"/>
    <property type="match status" value="1"/>
</dbReference>
<evidence type="ECO:0000313" key="3">
    <source>
        <dbReference type="EMBL" id="RJF73667.1"/>
    </source>
</evidence>
<organism evidence="3 4">
    <name type="scientific">Deinococcus cavernae</name>
    <dbReference type="NCBI Taxonomy" id="2320857"/>
    <lineage>
        <taxon>Bacteria</taxon>
        <taxon>Thermotogati</taxon>
        <taxon>Deinococcota</taxon>
        <taxon>Deinococci</taxon>
        <taxon>Deinococcales</taxon>
        <taxon>Deinococcaceae</taxon>
        <taxon>Deinococcus</taxon>
    </lineage>
</organism>
<accession>A0A418VC24</accession>
<dbReference type="EMBL" id="QYUJ01000014">
    <property type="protein sequence ID" value="RJF73667.1"/>
    <property type="molecule type" value="Genomic_DNA"/>
</dbReference>
<feature type="domain" description="Integrase catalytic" evidence="2">
    <location>
        <begin position="50"/>
        <end position="98"/>
    </location>
</feature>
<keyword evidence="4" id="KW-1185">Reference proteome</keyword>
<feature type="region of interest" description="Disordered" evidence="1">
    <location>
        <begin position="1"/>
        <end position="23"/>
    </location>
</feature>
<evidence type="ECO:0000259" key="2">
    <source>
        <dbReference type="Pfam" id="PF13333"/>
    </source>
</evidence>
<dbReference type="OrthoDB" id="193795at2"/>
<protein>
    <recommendedName>
        <fullName evidence="2">Integrase catalytic domain-containing protein</fullName>
    </recommendedName>
</protein>
<dbReference type="PANTHER" id="PTHR46889">
    <property type="entry name" value="TRANSPOSASE INSF FOR INSERTION SEQUENCE IS3B-RELATED"/>
    <property type="match status" value="1"/>
</dbReference>
<dbReference type="Pfam" id="PF13333">
    <property type="entry name" value="rve_2"/>
    <property type="match status" value="1"/>
</dbReference>
<comment type="caution">
    <text evidence="3">The sequence shown here is derived from an EMBL/GenBank/DDBJ whole genome shotgun (WGS) entry which is preliminary data.</text>
</comment>
<gene>
    <name evidence="3" type="ORF">D3875_10700</name>
</gene>
<sequence length="105" mass="11970">MDQLGGETRSDQGGEKVERLRNGQYTEVGTVHCTCPFRISPPSLSTPNRRELMDGRVFSTRQEAEQEILSFIEIFYNRQRLHSSLGYLSPAEFEARQLAKGRHVA</sequence>
<dbReference type="Proteomes" id="UP000286287">
    <property type="component" value="Unassembled WGS sequence"/>
</dbReference>
<dbReference type="InterPro" id="IPR050900">
    <property type="entry name" value="Transposase_IS3/IS150/IS904"/>
</dbReference>
<dbReference type="SUPFAM" id="SSF53098">
    <property type="entry name" value="Ribonuclease H-like"/>
    <property type="match status" value="1"/>
</dbReference>
<dbReference type="InterPro" id="IPR012337">
    <property type="entry name" value="RNaseH-like_sf"/>
</dbReference>
<reference evidence="3 4" key="1">
    <citation type="submission" date="2018-09" db="EMBL/GenBank/DDBJ databases">
        <authorList>
            <person name="Zhu H."/>
        </authorList>
    </citation>
    <scope>NUCLEOTIDE SEQUENCE [LARGE SCALE GENOMIC DNA]</scope>
    <source>
        <strain evidence="3 4">K2S05-167</strain>
    </source>
</reference>
<dbReference type="InterPro" id="IPR001584">
    <property type="entry name" value="Integrase_cat-core"/>
</dbReference>
<name>A0A418VC24_9DEIO</name>
<proteinExistence type="predicted"/>
<feature type="compositionally biased region" description="Basic and acidic residues" evidence="1">
    <location>
        <begin position="8"/>
        <end position="21"/>
    </location>
</feature>
<dbReference type="AlphaFoldDB" id="A0A418VC24"/>
<evidence type="ECO:0000313" key="4">
    <source>
        <dbReference type="Proteomes" id="UP000286287"/>
    </source>
</evidence>
<dbReference type="GO" id="GO:0015074">
    <property type="term" value="P:DNA integration"/>
    <property type="evidence" value="ECO:0007669"/>
    <property type="project" value="InterPro"/>
</dbReference>
<evidence type="ECO:0000256" key="1">
    <source>
        <dbReference type="SAM" id="MobiDB-lite"/>
    </source>
</evidence>